<evidence type="ECO:0000313" key="2">
    <source>
        <dbReference type="Proteomes" id="UP000660110"/>
    </source>
</evidence>
<name>A0A917EYW5_HALAA</name>
<dbReference type="EMBL" id="BMEL01000004">
    <property type="protein sequence ID" value="GGF31985.1"/>
    <property type="molecule type" value="Genomic_DNA"/>
</dbReference>
<evidence type="ECO:0008006" key="3">
    <source>
        <dbReference type="Google" id="ProtNLM"/>
    </source>
</evidence>
<dbReference type="InterPro" id="IPR012440">
    <property type="entry name" value="DUF1641"/>
</dbReference>
<evidence type="ECO:0000313" key="1">
    <source>
        <dbReference type="EMBL" id="GGF31985.1"/>
    </source>
</evidence>
<protein>
    <recommendedName>
        <fullName evidence="3">DUF1641 domain-containing protein</fullName>
    </recommendedName>
</protein>
<reference evidence="1" key="2">
    <citation type="submission" date="2020-09" db="EMBL/GenBank/DDBJ databases">
        <authorList>
            <person name="Sun Q."/>
            <person name="Zhou Y."/>
        </authorList>
    </citation>
    <scope>NUCLEOTIDE SEQUENCE</scope>
    <source>
        <strain evidence="1">CGMCC 1.12153</strain>
    </source>
</reference>
<comment type="caution">
    <text evidence="1">The sequence shown here is derived from an EMBL/GenBank/DDBJ whole genome shotgun (WGS) entry which is preliminary data.</text>
</comment>
<sequence>MAKAIKQIDRTIPTAKEKQTEELNELLSSIAKHKETLTLLLDIVEELHKVGLLDMLQGMLKTRHKLGLLAMEELDKPVVHDLVKSGIGAFNFLTKVDPEQISRILNGMSEGLKHSSEQLENDKTLGLWGMMKATKDPEVNQSLTTFIHFLEGMGRGLKTK</sequence>
<reference evidence="1" key="1">
    <citation type="journal article" date="2014" name="Int. J. Syst. Evol. Microbiol.">
        <title>Complete genome sequence of Corynebacterium casei LMG S-19264T (=DSM 44701T), isolated from a smear-ripened cheese.</title>
        <authorList>
            <consortium name="US DOE Joint Genome Institute (JGI-PGF)"/>
            <person name="Walter F."/>
            <person name="Albersmeier A."/>
            <person name="Kalinowski J."/>
            <person name="Ruckert C."/>
        </authorList>
    </citation>
    <scope>NUCLEOTIDE SEQUENCE</scope>
    <source>
        <strain evidence="1">CGMCC 1.12153</strain>
    </source>
</reference>
<dbReference type="Pfam" id="PF07849">
    <property type="entry name" value="DUF1641"/>
    <property type="match status" value="1"/>
</dbReference>
<dbReference type="Proteomes" id="UP000660110">
    <property type="component" value="Unassembled WGS sequence"/>
</dbReference>
<gene>
    <name evidence="1" type="ORF">GCM10010954_33940</name>
</gene>
<organism evidence="1 2">
    <name type="scientific">Halobacillus andaensis</name>
    <dbReference type="NCBI Taxonomy" id="1176239"/>
    <lineage>
        <taxon>Bacteria</taxon>
        <taxon>Bacillati</taxon>
        <taxon>Bacillota</taxon>
        <taxon>Bacilli</taxon>
        <taxon>Bacillales</taxon>
        <taxon>Bacillaceae</taxon>
        <taxon>Halobacillus</taxon>
    </lineage>
</organism>
<dbReference type="PANTHER" id="PTHR38433">
    <property type="match status" value="1"/>
</dbReference>
<dbReference type="RefSeq" id="WP_188378695.1">
    <property type="nucleotide sequence ID" value="NZ_BMEL01000004.1"/>
</dbReference>
<keyword evidence="2" id="KW-1185">Reference proteome</keyword>
<proteinExistence type="predicted"/>
<dbReference type="PANTHER" id="PTHR38433:SF1">
    <property type="entry name" value="DUF1641 DOMAIN-CONTAINING PROTEIN"/>
    <property type="match status" value="1"/>
</dbReference>
<accession>A0A917EYW5</accession>
<dbReference type="AlphaFoldDB" id="A0A917EYW5"/>